<evidence type="ECO:0000259" key="1">
    <source>
        <dbReference type="Pfam" id="PF11716"/>
    </source>
</evidence>
<dbReference type="GO" id="GO:0046872">
    <property type="term" value="F:metal ion binding"/>
    <property type="evidence" value="ECO:0007669"/>
    <property type="project" value="InterPro"/>
</dbReference>
<dbReference type="SUPFAM" id="SSF109854">
    <property type="entry name" value="DinB/YfiT-like putative metalloenzymes"/>
    <property type="match status" value="1"/>
</dbReference>
<dbReference type="InterPro" id="IPR024344">
    <property type="entry name" value="MDMPI_metal-binding"/>
</dbReference>
<protein>
    <submittedName>
        <fullName evidence="2">Uncharacterized protein (TIGR03084 family)</fullName>
    </submittedName>
</protein>
<dbReference type="NCBIfam" id="TIGR03084">
    <property type="entry name" value="TIGR03084 family metal-binding protein"/>
    <property type="match status" value="1"/>
</dbReference>
<sequence length="261" mass="28466">MADLASIVNDLVAEGDDLDSIVAGLQPDQWRTSTPAPGWTVAHQIAHLRWTDRASVKAATDPDAFKEILTQSQSQPNLVDVDAANGAREDPAELLATWRETRRDIADVLLATKSGEKLPWFGPPMNAVSMATARLMETWAHGQDVADGLGLERTPTDRLKNVAHIAYRARGFAYMTNNLTPPDSTVYLELAGPSGELWTWGDPHDDQSVKGSALDFCLLAVQRRHRNDCDVTANGAEADHWLEIIQAFAGPPGAKREEAHA</sequence>
<dbReference type="EMBL" id="PVUE01000014">
    <property type="protein sequence ID" value="PRZ40719.1"/>
    <property type="molecule type" value="Genomic_DNA"/>
</dbReference>
<comment type="caution">
    <text evidence="2">The sequence shown here is derived from an EMBL/GenBank/DDBJ whole genome shotgun (WGS) entry which is preliminary data.</text>
</comment>
<dbReference type="Proteomes" id="UP000237752">
    <property type="component" value="Unassembled WGS sequence"/>
</dbReference>
<dbReference type="Gene3D" id="1.20.120.450">
    <property type="entry name" value="dinb family like domain"/>
    <property type="match status" value="1"/>
</dbReference>
<dbReference type="RefSeq" id="WP_106349902.1">
    <property type="nucleotide sequence ID" value="NZ_PVUE01000014.1"/>
</dbReference>
<reference evidence="2 3" key="1">
    <citation type="submission" date="2018-03" db="EMBL/GenBank/DDBJ databases">
        <title>Genomic Encyclopedia of Archaeal and Bacterial Type Strains, Phase II (KMG-II): from individual species to whole genera.</title>
        <authorList>
            <person name="Goeker M."/>
        </authorList>
    </citation>
    <scope>NUCLEOTIDE SEQUENCE [LARGE SCALE GENOMIC DNA]</scope>
    <source>
        <strain evidence="2 3">DSM 100065</strain>
    </source>
</reference>
<dbReference type="AlphaFoldDB" id="A0A2T0ZWJ0"/>
<accession>A0A2T0ZWJ0</accession>
<feature type="domain" description="Mycothiol-dependent maleylpyruvate isomerase metal-binding" evidence="1">
    <location>
        <begin position="13"/>
        <end position="146"/>
    </location>
</feature>
<gene>
    <name evidence="2" type="ORF">CLV47_11416</name>
</gene>
<keyword evidence="3" id="KW-1185">Reference proteome</keyword>
<dbReference type="NCBIfam" id="TIGR03083">
    <property type="entry name" value="maleylpyruvate isomerase family mycothiol-dependent enzyme"/>
    <property type="match status" value="1"/>
</dbReference>
<dbReference type="OrthoDB" id="113180at2"/>
<dbReference type="InterPro" id="IPR017518">
    <property type="entry name" value="CHP03084"/>
</dbReference>
<name>A0A2T0ZWJ0_9ACTN</name>
<dbReference type="Pfam" id="PF11716">
    <property type="entry name" value="MDMPI_N"/>
    <property type="match status" value="1"/>
</dbReference>
<evidence type="ECO:0000313" key="2">
    <source>
        <dbReference type="EMBL" id="PRZ40719.1"/>
    </source>
</evidence>
<dbReference type="InterPro" id="IPR017517">
    <property type="entry name" value="Maleyloyr_isom"/>
</dbReference>
<organism evidence="2 3">
    <name type="scientific">Antricoccus suffuscus</name>
    <dbReference type="NCBI Taxonomy" id="1629062"/>
    <lineage>
        <taxon>Bacteria</taxon>
        <taxon>Bacillati</taxon>
        <taxon>Actinomycetota</taxon>
        <taxon>Actinomycetes</taxon>
        <taxon>Geodermatophilales</taxon>
        <taxon>Antricoccaceae</taxon>
        <taxon>Antricoccus</taxon>
    </lineage>
</organism>
<proteinExistence type="predicted"/>
<evidence type="ECO:0000313" key="3">
    <source>
        <dbReference type="Proteomes" id="UP000237752"/>
    </source>
</evidence>
<dbReference type="InterPro" id="IPR034660">
    <property type="entry name" value="DinB/YfiT-like"/>
</dbReference>